<dbReference type="eggNOG" id="COG3757">
    <property type="taxonomic scope" value="Bacteria"/>
</dbReference>
<keyword evidence="2 4" id="KW-0378">Hydrolase</keyword>
<protein>
    <recommendedName>
        <fullName evidence="4">Lysozyme</fullName>
        <ecNumber evidence="4">3.2.1.17</ecNumber>
    </recommendedName>
</protein>
<dbReference type="Gene3D" id="3.20.20.80">
    <property type="entry name" value="Glycosidases"/>
    <property type="match status" value="1"/>
</dbReference>
<dbReference type="InterPro" id="IPR017853">
    <property type="entry name" value="GH"/>
</dbReference>
<comment type="similarity">
    <text evidence="1 4">Belongs to the glycosyl hydrolase 25 family.</text>
</comment>
<dbReference type="GO" id="GO:0016998">
    <property type="term" value="P:cell wall macromolecule catabolic process"/>
    <property type="evidence" value="ECO:0007669"/>
    <property type="project" value="InterPro"/>
</dbReference>
<dbReference type="Proteomes" id="UP000011728">
    <property type="component" value="Chromosome"/>
</dbReference>
<dbReference type="HOGENOM" id="CLU_044973_7_0_9"/>
<dbReference type="CDD" id="cd06525">
    <property type="entry name" value="GH25_Lyc-like"/>
    <property type="match status" value="1"/>
</dbReference>
<proteinExistence type="inferred from homology"/>
<dbReference type="AlphaFoldDB" id="M1MP23"/>
<evidence type="ECO:0000256" key="2">
    <source>
        <dbReference type="ARBA" id="ARBA00022801"/>
    </source>
</evidence>
<evidence type="ECO:0000256" key="4">
    <source>
        <dbReference type="RuleBase" id="RU361176"/>
    </source>
</evidence>
<dbReference type="RefSeq" id="WP_015392800.1">
    <property type="nucleotide sequence ID" value="NC_020291.1"/>
</dbReference>
<dbReference type="EC" id="3.2.1.17" evidence="4"/>
<organism evidence="5 6">
    <name type="scientific">Clostridium saccharoperbutylacetonicum N1-4(HMT)</name>
    <dbReference type="NCBI Taxonomy" id="931276"/>
    <lineage>
        <taxon>Bacteria</taxon>
        <taxon>Bacillati</taxon>
        <taxon>Bacillota</taxon>
        <taxon>Clostridia</taxon>
        <taxon>Eubacteriales</taxon>
        <taxon>Clostridiaceae</taxon>
        <taxon>Clostridium</taxon>
    </lineage>
</organism>
<dbReference type="Pfam" id="PF01183">
    <property type="entry name" value="Glyco_hydro_25"/>
    <property type="match status" value="1"/>
</dbReference>
<dbReference type="OrthoDB" id="9800780at2"/>
<name>M1MP23_9CLOT</name>
<gene>
    <name evidence="5" type="ORF">Cspa_c27160</name>
</gene>
<dbReference type="PANTHER" id="PTHR34135:SF2">
    <property type="entry name" value="LYSOZYME"/>
    <property type="match status" value="1"/>
</dbReference>
<comment type="catalytic activity">
    <reaction evidence="4">
        <text>Hydrolysis of (1-&gt;4)-beta-linkages between N-acetylmuramic acid and N-acetyl-D-glucosamine residues in a peptidoglycan and between N-acetyl-D-glucosamine residues in chitodextrins.</text>
        <dbReference type="EC" id="3.2.1.17"/>
    </reaction>
</comment>
<dbReference type="InterPro" id="IPR002053">
    <property type="entry name" value="Glyco_hydro_25"/>
</dbReference>
<keyword evidence="3 4" id="KW-0326">Glycosidase</keyword>
<evidence type="ECO:0000313" key="5">
    <source>
        <dbReference type="EMBL" id="AGF56481.1"/>
    </source>
</evidence>
<evidence type="ECO:0000313" key="6">
    <source>
        <dbReference type="Proteomes" id="UP000011728"/>
    </source>
</evidence>
<accession>M1MP23</accession>
<dbReference type="SUPFAM" id="SSF51445">
    <property type="entry name" value="(Trans)glycosidases"/>
    <property type="match status" value="1"/>
</dbReference>
<dbReference type="SMART" id="SM00641">
    <property type="entry name" value="Glyco_25"/>
    <property type="match status" value="1"/>
</dbReference>
<dbReference type="KEGG" id="csr:Cspa_c27160"/>
<evidence type="ECO:0000256" key="1">
    <source>
        <dbReference type="ARBA" id="ARBA00010646"/>
    </source>
</evidence>
<dbReference type="EMBL" id="CP004121">
    <property type="protein sequence ID" value="AGF56481.1"/>
    <property type="molecule type" value="Genomic_DNA"/>
</dbReference>
<dbReference type="GO" id="GO:0009253">
    <property type="term" value="P:peptidoglycan catabolic process"/>
    <property type="evidence" value="ECO:0007669"/>
    <property type="project" value="InterPro"/>
</dbReference>
<dbReference type="PANTHER" id="PTHR34135">
    <property type="entry name" value="LYSOZYME"/>
    <property type="match status" value="1"/>
</dbReference>
<dbReference type="PROSITE" id="PS00953">
    <property type="entry name" value="GLYCOSYL_HYDROL_F25_1"/>
    <property type="match status" value="1"/>
</dbReference>
<reference evidence="5 6" key="1">
    <citation type="submission" date="2013-02" db="EMBL/GenBank/DDBJ databases">
        <title>Genome sequence of Clostridium saccharoperbutylacetonicum N1-4(HMT).</title>
        <authorList>
            <person name="Poehlein A."/>
            <person name="Daniel R."/>
        </authorList>
    </citation>
    <scope>NUCLEOTIDE SEQUENCE [LARGE SCALE GENOMIC DNA]</scope>
    <source>
        <strain evidence="6">N1-4(HMT)</strain>
    </source>
</reference>
<dbReference type="InterPro" id="IPR018077">
    <property type="entry name" value="Glyco_hydro_fam25_subgr"/>
</dbReference>
<evidence type="ECO:0000256" key="3">
    <source>
        <dbReference type="ARBA" id="ARBA00023295"/>
    </source>
</evidence>
<dbReference type="PATRIC" id="fig|931276.5.peg.2728"/>
<dbReference type="GO" id="GO:0003796">
    <property type="term" value="F:lysozyme activity"/>
    <property type="evidence" value="ECO:0007669"/>
    <property type="project" value="UniProtKB-EC"/>
</dbReference>
<sequence>MKGIDVSNHNGNINFNQVKMAGVEAVYIKATEGTTFTDNYLETNYSNAHYAGLKAGFYHFLVGTSSPETQATSFYNAIKNKTNDLIPMLDIETKFDGLMDYVIRFINKFKELSSFTIGVYTYTGFMDNLDNRIANYPLWEANYNNDPWNLSDNFFTNRVGHQYTETGSINGISTACDINDFNEGILMNTTGYVITTYLPNGYQGNNEFNGVDSDYVLQYFKGIRCYFRGNEKGVWIETQILPLEKCRELQKVLGSWFYSIETK</sequence>
<dbReference type="PROSITE" id="PS51904">
    <property type="entry name" value="GLYCOSYL_HYDROL_F25_2"/>
    <property type="match status" value="1"/>
</dbReference>
<dbReference type="InterPro" id="IPR008270">
    <property type="entry name" value="Glyco_hydro_25_AS"/>
</dbReference>
<dbReference type="GO" id="GO:0016052">
    <property type="term" value="P:carbohydrate catabolic process"/>
    <property type="evidence" value="ECO:0007669"/>
    <property type="project" value="TreeGrafter"/>
</dbReference>
<keyword evidence="6" id="KW-1185">Reference proteome</keyword>